<name>A0ABS5JLY4_9GAMM</name>
<reference evidence="2" key="2">
    <citation type="submission" date="2023-07" db="EMBL/GenBank/DDBJ databases">
        <title>Genome-inferred correspondence between phylogeny and metabolic traits in the wild Drosophila gut microbiome.</title>
        <authorList>
            <person name="Bueno E."/>
            <person name="Blow F."/>
            <person name="Douglas A.E."/>
        </authorList>
    </citation>
    <scope>NUCLEOTIDE SEQUENCE [LARGE SCALE GENOMIC DNA]</scope>
    <source>
        <strain evidence="2">JGM97</strain>
    </source>
</reference>
<dbReference type="RefSeq" id="WP_212589519.1">
    <property type="nucleotide sequence ID" value="NZ_JAERKB010000013.1"/>
</dbReference>
<organism evidence="1 2">
    <name type="scientific">Nissabacter archeti</name>
    <dbReference type="NCBI Taxonomy" id="1917880"/>
    <lineage>
        <taxon>Bacteria</taxon>
        <taxon>Pseudomonadati</taxon>
        <taxon>Pseudomonadota</taxon>
        <taxon>Gammaproteobacteria</taxon>
        <taxon>Enterobacterales</taxon>
        <taxon>Yersiniaceae</taxon>
        <taxon>Nissabacter</taxon>
    </lineage>
</organism>
<evidence type="ECO:0000313" key="2">
    <source>
        <dbReference type="Proteomes" id="UP000680634"/>
    </source>
</evidence>
<dbReference type="EMBL" id="JAERKB010000013">
    <property type="protein sequence ID" value="MBS0970804.1"/>
    <property type="molecule type" value="Genomic_DNA"/>
</dbReference>
<keyword evidence="2" id="KW-1185">Reference proteome</keyword>
<accession>A0ABS5JLY4</accession>
<proteinExistence type="predicted"/>
<evidence type="ECO:0008006" key="3">
    <source>
        <dbReference type="Google" id="ProtNLM"/>
    </source>
</evidence>
<sequence length="77" mass="8542">MQQDEFSEAKAICTEIGIAVLASLGEQRAFTLETLIDILQEVQRSGARLEAEREHSMDLAVKILTSFAGSRPDVIRH</sequence>
<protein>
    <recommendedName>
        <fullName evidence="3">Fumarate hydratase</fullName>
    </recommendedName>
</protein>
<evidence type="ECO:0000313" key="1">
    <source>
        <dbReference type="EMBL" id="MBS0970804.1"/>
    </source>
</evidence>
<comment type="caution">
    <text evidence="1">The sequence shown here is derived from an EMBL/GenBank/DDBJ whole genome shotgun (WGS) entry which is preliminary data.</text>
</comment>
<reference evidence="1 2" key="1">
    <citation type="submission" date="2020-12" db="EMBL/GenBank/DDBJ databases">
        <authorList>
            <person name="Mcmullen J.G."/>
        </authorList>
    </citation>
    <scope>NUCLEOTIDE SEQUENCE [LARGE SCALE GENOMIC DNA]</scope>
    <source>
        <strain evidence="1 2">JGM97</strain>
    </source>
</reference>
<gene>
    <name evidence="1" type="ORF">JK232_18090</name>
</gene>
<dbReference type="Proteomes" id="UP000680634">
    <property type="component" value="Unassembled WGS sequence"/>
</dbReference>